<gene>
    <name evidence="2" type="ORF">ACFQ1S_36800</name>
</gene>
<comment type="caution">
    <text evidence="2">The sequence shown here is derived from an EMBL/GenBank/DDBJ whole genome shotgun (WGS) entry which is preliminary data.</text>
</comment>
<evidence type="ECO:0000313" key="3">
    <source>
        <dbReference type="Proteomes" id="UP001597045"/>
    </source>
</evidence>
<reference evidence="3" key="1">
    <citation type="journal article" date="2019" name="Int. J. Syst. Evol. Microbiol.">
        <title>The Global Catalogue of Microorganisms (GCM) 10K type strain sequencing project: providing services to taxonomists for standard genome sequencing and annotation.</title>
        <authorList>
            <consortium name="The Broad Institute Genomics Platform"/>
            <consortium name="The Broad Institute Genome Sequencing Center for Infectious Disease"/>
            <person name="Wu L."/>
            <person name="Ma J."/>
        </authorList>
    </citation>
    <scope>NUCLEOTIDE SEQUENCE [LARGE SCALE GENOMIC DNA]</scope>
    <source>
        <strain evidence="3">JCM 31486</strain>
    </source>
</reference>
<keyword evidence="1" id="KW-0472">Membrane</keyword>
<proteinExistence type="predicted"/>
<evidence type="ECO:0008006" key="4">
    <source>
        <dbReference type="Google" id="ProtNLM"/>
    </source>
</evidence>
<evidence type="ECO:0000256" key="1">
    <source>
        <dbReference type="SAM" id="Phobius"/>
    </source>
</evidence>
<keyword evidence="1" id="KW-1133">Transmembrane helix</keyword>
<accession>A0ABW3MJW5</accession>
<sequence length="106" mass="11004">MSYPPQPPPPGPYPYGPVAQPQQNGLGVAGFVLGLVGLVFSFIPFIGIVAWPMVIVGAVLSGVGMSKAQKGQANNMGLAVAGLVTSIIGLILCIGWVSWWYTPLIP</sequence>
<dbReference type="EMBL" id="JBHTIS010003031">
    <property type="protein sequence ID" value="MFD1050696.1"/>
    <property type="molecule type" value="Genomic_DNA"/>
</dbReference>
<evidence type="ECO:0000313" key="2">
    <source>
        <dbReference type="EMBL" id="MFD1050696.1"/>
    </source>
</evidence>
<name>A0ABW3MJW5_9PSEU</name>
<dbReference type="Proteomes" id="UP001597045">
    <property type="component" value="Unassembled WGS sequence"/>
</dbReference>
<keyword evidence="3" id="KW-1185">Reference proteome</keyword>
<keyword evidence="1" id="KW-0812">Transmembrane</keyword>
<organism evidence="2 3">
    <name type="scientific">Kibdelosporangium lantanae</name>
    <dbReference type="NCBI Taxonomy" id="1497396"/>
    <lineage>
        <taxon>Bacteria</taxon>
        <taxon>Bacillati</taxon>
        <taxon>Actinomycetota</taxon>
        <taxon>Actinomycetes</taxon>
        <taxon>Pseudonocardiales</taxon>
        <taxon>Pseudonocardiaceae</taxon>
        <taxon>Kibdelosporangium</taxon>
    </lineage>
</organism>
<feature type="transmembrane region" description="Helical" evidence="1">
    <location>
        <begin position="76"/>
        <end position="101"/>
    </location>
</feature>
<feature type="transmembrane region" description="Helical" evidence="1">
    <location>
        <begin position="31"/>
        <end position="64"/>
    </location>
</feature>
<protein>
    <recommendedName>
        <fullName evidence="4">DUF4190 domain-containing protein</fullName>
    </recommendedName>
</protein>